<dbReference type="InterPro" id="IPR004564">
    <property type="entry name" value="OM_lipoprot_carrier_LolA-like"/>
</dbReference>
<dbReference type="Proteomes" id="UP000321230">
    <property type="component" value="Unassembled WGS sequence"/>
</dbReference>
<evidence type="ECO:0000313" key="3">
    <source>
        <dbReference type="EMBL" id="GEK93447.1"/>
    </source>
</evidence>
<dbReference type="InterPro" id="IPR029046">
    <property type="entry name" value="LolA/LolB/LppX"/>
</dbReference>
<dbReference type="EMBL" id="BJUZ01000001">
    <property type="protein sequence ID" value="GEK93447.1"/>
    <property type="molecule type" value="Genomic_DNA"/>
</dbReference>
<reference evidence="3 4" key="1">
    <citation type="submission" date="2019-07" db="EMBL/GenBank/DDBJ databases">
        <title>Whole genome shotgun sequence of Gluconobacter wancherniae NBRC 103581.</title>
        <authorList>
            <person name="Hosoyama A."/>
            <person name="Uohara A."/>
            <person name="Ohji S."/>
            <person name="Ichikawa N."/>
        </authorList>
    </citation>
    <scope>NUCLEOTIDE SEQUENCE [LARGE SCALE GENOMIC DNA]</scope>
    <source>
        <strain evidence="3 4">NBRC 103581</strain>
    </source>
</reference>
<comment type="caution">
    <text evidence="3">The sequence shown here is derived from an EMBL/GenBank/DDBJ whole genome shotgun (WGS) entry which is preliminary data.</text>
</comment>
<organism evidence="3 4">
    <name type="scientific">Gluconobacter wancherniae NBRC 103581</name>
    <dbReference type="NCBI Taxonomy" id="656744"/>
    <lineage>
        <taxon>Bacteria</taxon>
        <taxon>Pseudomonadati</taxon>
        <taxon>Pseudomonadota</taxon>
        <taxon>Alphaproteobacteria</taxon>
        <taxon>Acetobacterales</taxon>
        <taxon>Acetobacteraceae</taxon>
        <taxon>Gluconobacter</taxon>
    </lineage>
</organism>
<proteinExistence type="predicted"/>
<dbReference type="SUPFAM" id="SSF89392">
    <property type="entry name" value="Prokaryotic lipoproteins and lipoprotein localization factors"/>
    <property type="match status" value="1"/>
</dbReference>
<feature type="chain" id="PRO_5022022391" evidence="2">
    <location>
        <begin position="18"/>
        <end position="197"/>
    </location>
</feature>
<evidence type="ECO:0000256" key="2">
    <source>
        <dbReference type="SAM" id="SignalP"/>
    </source>
</evidence>
<evidence type="ECO:0000256" key="1">
    <source>
        <dbReference type="ARBA" id="ARBA00022729"/>
    </source>
</evidence>
<dbReference type="OrthoDB" id="7260676at2"/>
<protein>
    <submittedName>
        <fullName evidence="3">Outer-membrane lipoprotein carrier protein</fullName>
    </submittedName>
</protein>
<dbReference type="RefSeq" id="WP_146794937.1">
    <property type="nucleotide sequence ID" value="NZ_BARC01000012.1"/>
</dbReference>
<dbReference type="Gene3D" id="2.50.20.10">
    <property type="entry name" value="Lipoprotein localisation LolA/LolB/LppX"/>
    <property type="match status" value="1"/>
</dbReference>
<dbReference type="AlphaFoldDB" id="A0A511B6M6"/>
<dbReference type="CDD" id="cd16325">
    <property type="entry name" value="LolA"/>
    <property type="match status" value="1"/>
</dbReference>
<evidence type="ECO:0000313" key="4">
    <source>
        <dbReference type="Proteomes" id="UP000321230"/>
    </source>
</evidence>
<accession>A0A511B6M6</accession>
<feature type="signal peptide" evidence="2">
    <location>
        <begin position="1"/>
        <end position="17"/>
    </location>
</feature>
<keyword evidence="3" id="KW-0449">Lipoprotein</keyword>
<gene>
    <name evidence="3" type="ORF">GWA01_12170</name>
</gene>
<sequence length="197" mass="21272">MKRTLLALLLLSGCATSGYGNLSQPQQGDVRRVQAYLNTLKGLKATFVQNGPDDGQSAGHFAYIPGHLRLDYVSPHPMQLVAGEGHLVLTDQGSGAVTQLSLKRNPLGLLLRYPVRFDEGVQVTDVRHGPDSVQVSVAQADNPSQGLLTLQFSDIEGRLELVGLQGVDARQHHFGVSLSEISENSSTDPDIFKFPSE</sequence>
<keyword evidence="1 2" id="KW-0732">Signal</keyword>
<dbReference type="PANTHER" id="PTHR35869:SF1">
    <property type="entry name" value="OUTER-MEMBRANE LIPOPROTEIN CARRIER PROTEIN"/>
    <property type="match status" value="1"/>
</dbReference>
<dbReference type="PANTHER" id="PTHR35869">
    <property type="entry name" value="OUTER-MEMBRANE LIPOPROTEIN CARRIER PROTEIN"/>
    <property type="match status" value="1"/>
</dbReference>
<keyword evidence="4" id="KW-1185">Reference proteome</keyword>
<dbReference type="Pfam" id="PF03548">
    <property type="entry name" value="LolA"/>
    <property type="match status" value="1"/>
</dbReference>
<name>A0A511B6M6_9PROT</name>